<evidence type="ECO:0000256" key="2">
    <source>
        <dbReference type="SAM" id="Phobius"/>
    </source>
</evidence>
<name>A0AAW0BZ25_9AGAR</name>
<dbReference type="EMBL" id="JAWWNJ010000024">
    <property type="protein sequence ID" value="KAK7031496.1"/>
    <property type="molecule type" value="Genomic_DNA"/>
</dbReference>
<dbReference type="Proteomes" id="UP001362999">
    <property type="component" value="Unassembled WGS sequence"/>
</dbReference>
<sequence length="137" mass="15529">MGVQSSSLPFSPLIFPCCICALSVYLLDFLRPHCLCSILHLFRLFAERITLPPHRCFLLFPYTKTKKSIPSFSSPFFFAFFCFSVLLLPLLSFPVYSSFTQCLLPTCIPPASIRTSSTPSIHLHPPPSRLVRHPQTH</sequence>
<keyword evidence="2" id="KW-0812">Transmembrane</keyword>
<comment type="caution">
    <text evidence="3">The sequence shown here is derived from an EMBL/GenBank/DDBJ whole genome shotgun (WGS) entry which is preliminary data.</text>
</comment>
<feature type="region of interest" description="Disordered" evidence="1">
    <location>
        <begin position="118"/>
        <end position="137"/>
    </location>
</feature>
<organism evidence="3 4">
    <name type="scientific">Favolaschia claudopus</name>
    <dbReference type="NCBI Taxonomy" id="2862362"/>
    <lineage>
        <taxon>Eukaryota</taxon>
        <taxon>Fungi</taxon>
        <taxon>Dikarya</taxon>
        <taxon>Basidiomycota</taxon>
        <taxon>Agaricomycotina</taxon>
        <taxon>Agaricomycetes</taxon>
        <taxon>Agaricomycetidae</taxon>
        <taxon>Agaricales</taxon>
        <taxon>Marasmiineae</taxon>
        <taxon>Mycenaceae</taxon>
        <taxon>Favolaschia</taxon>
    </lineage>
</organism>
<keyword evidence="2" id="KW-1133">Transmembrane helix</keyword>
<keyword evidence="4" id="KW-1185">Reference proteome</keyword>
<protein>
    <submittedName>
        <fullName evidence="3">Uncharacterized protein</fullName>
    </submittedName>
</protein>
<proteinExistence type="predicted"/>
<gene>
    <name evidence="3" type="ORF">R3P38DRAFT_2923993</name>
</gene>
<dbReference type="AlphaFoldDB" id="A0AAW0BZ25"/>
<keyword evidence="2" id="KW-0472">Membrane</keyword>
<feature type="transmembrane region" description="Helical" evidence="2">
    <location>
        <begin position="12"/>
        <end position="30"/>
    </location>
</feature>
<evidence type="ECO:0000313" key="4">
    <source>
        <dbReference type="Proteomes" id="UP001362999"/>
    </source>
</evidence>
<evidence type="ECO:0000313" key="3">
    <source>
        <dbReference type="EMBL" id="KAK7031496.1"/>
    </source>
</evidence>
<feature type="non-terminal residue" evidence="3">
    <location>
        <position position="137"/>
    </location>
</feature>
<reference evidence="3 4" key="1">
    <citation type="journal article" date="2024" name="J Genomics">
        <title>Draft genome sequencing and assembly of Favolaschia claudopus CIRM-BRFM 2984 isolated from oak limbs.</title>
        <authorList>
            <person name="Navarro D."/>
            <person name="Drula E."/>
            <person name="Chaduli D."/>
            <person name="Cazenave R."/>
            <person name="Ahrendt S."/>
            <person name="Wang J."/>
            <person name="Lipzen A."/>
            <person name="Daum C."/>
            <person name="Barry K."/>
            <person name="Grigoriev I.V."/>
            <person name="Favel A."/>
            <person name="Rosso M.N."/>
            <person name="Martin F."/>
        </authorList>
    </citation>
    <scope>NUCLEOTIDE SEQUENCE [LARGE SCALE GENOMIC DNA]</scope>
    <source>
        <strain evidence="3 4">CIRM-BRFM 2984</strain>
    </source>
</reference>
<accession>A0AAW0BZ25</accession>
<evidence type="ECO:0000256" key="1">
    <source>
        <dbReference type="SAM" id="MobiDB-lite"/>
    </source>
</evidence>
<feature type="transmembrane region" description="Helical" evidence="2">
    <location>
        <begin position="76"/>
        <end position="96"/>
    </location>
</feature>